<dbReference type="Gene3D" id="1.20.1050.10">
    <property type="match status" value="1"/>
</dbReference>
<feature type="domain" description="GST N-terminal" evidence="1">
    <location>
        <begin position="1"/>
        <end position="82"/>
    </location>
</feature>
<dbReference type="Proteomes" id="UP001598130">
    <property type="component" value="Unassembled WGS sequence"/>
</dbReference>
<dbReference type="PANTHER" id="PTHR43968">
    <property type="match status" value="1"/>
</dbReference>
<feature type="domain" description="GST C-terminal" evidence="2">
    <location>
        <begin position="87"/>
        <end position="233"/>
    </location>
</feature>
<dbReference type="PROSITE" id="PS50404">
    <property type="entry name" value="GST_NTER"/>
    <property type="match status" value="1"/>
</dbReference>
<dbReference type="EMBL" id="JAOTJD010000001">
    <property type="protein sequence ID" value="MFD3262342.1"/>
    <property type="molecule type" value="Genomic_DNA"/>
</dbReference>
<dbReference type="InterPro" id="IPR040079">
    <property type="entry name" value="Glutathione_S-Trfase"/>
</dbReference>
<dbReference type="InterPro" id="IPR050983">
    <property type="entry name" value="GST_Omega/HSP26"/>
</dbReference>
<accession>A0ABW6CK69</accession>
<evidence type="ECO:0000313" key="4">
    <source>
        <dbReference type="Proteomes" id="UP001598130"/>
    </source>
</evidence>
<dbReference type="RefSeq" id="WP_377366511.1">
    <property type="nucleotide sequence ID" value="NZ_JAOTJD010000001.1"/>
</dbReference>
<evidence type="ECO:0000259" key="1">
    <source>
        <dbReference type="PROSITE" id="PS50404"/>
    </source>
</evidence>
<gene>
    <name evidence="3" type="ORF">OCL97_00005</name>
</gene>
<dbReference type="Pfam" id="PF00043">
    <property type="entry name" value="GST_C"/>
    <property type="match status" value="1"/>
</dbReference>
<comment type="caution">
    <text evidence="3">The sequence shown here is derived from an EMBL/GenBank/DDBJ whole genome shotgun (WGS) entry which is preliminary data.</text>
</comment>
<dbReference type="InterPro" id="IPR010987">
    <property type="entry name" value="Glutathione-S-Trfase_C-like"/>
</dbReference>
<sequence>MKLFQTYSSPFPTRVRLMIYAKGLEVTIIEPPGFHSSAESKGDYLDINPIGRVPALVLEDGRALPESEVICEYLEDTYPQPATQPADAWGRAQMRLLSRICDFYVVMAMVPLFSFSARSRKHWDPVAIRAATDKVAEALGFLEPYIGTDGYAVGQSLTQADGAITPQLVLACEWIPGLFGTPDPLEDLPKLSAYWRAIQTDPIAVRLIRETRDAIAHEQASAKAQASAARAAT</sequence>
<dbReference type="SUPFAM" id="SSF52833">
    <property type="entry name" value="Thioredoxin-like"/>
    <property type="match status" value="1"/>
</dbReference>
<name>A0ABW6CK69_9CAUL</name>
<evidence type="ECO:0000259" key="2">
    <source>
        <dbReference type="PROSITE" id="PS50405"/>
    </source>
</evidence>
<keyword evidence="4" id="KW-1185">Reference proteome</keyword>
<proteinExistence type="predicted"/>
<evidence type="ECO:0000313" key="3">
    <source>
        <dbReference type="EMBL" id="MFD3262342.1"/>
    </source>
</evidence>
<dbReference type="SUPFAM" id="SSF47616">
    <property type="entry name" value="GST C-terminal domain-like"/>
    <property type="match status" value="1"/>
</dbReference>
<dbReference type="InterPro" id="IPR036249">
    <property type="entry name" value="Thioredoxin-like_sf"/>
</dbReference>
<protein>
    <submittedName>
        <fullName evidence="3">Glutathione S-transferase family protein</fullName>
    </submittedName>
</protein>
<dbReference type="CDD" id="cd00299">
    <property type="entry name" value="GST_C_family"/>
    <property type="match status" value="1"/>
</dbReference>
<dbReference type="PROSITE" id="PS50405">
    <property type="entry name" value="GST_CTER"/>
    <property type="match status" value="1"/>
</dbReference>
<dbReference type="Pfam" id="PF13417">
    <property type="entry name" value="GST_N_3"/>
    <property type="match status" value="1"/>
</dbReference>
<dbReference type="Gene3D" id="3.40.30.10">
    <property type="entry name" value="Glutaredoxin"/>
    <property type="match status" value="1"/>
</dbReference>
<dbReference type="SFLD" id="SFLDS00019">
    <property type="entry name" value="Glutathione_Transferase_(cytos"/>
    <property type="match status" value="1"/>
</dbReference>
<dbReference type="InterPro" id="IPR004045">
    <property type="entry name" value="Glutathione_S-Trfase_N"/>
</dbReference>
<dbReference type="SFLD" id="SFLDG00358">
    <property type="entry name" value="Main_(cytGST)"/>
    <property type="match status" value="1"/>
</dbReference>
<dbReference type="PANTHER" id="PTHR43968:SF6">
    <property type="entry name" value="GLUTATHIONE S-TRANSFERASE OMEGA"/>
    <property type="match status" value="1"/>
</dbReference>
<organism evidence="3 4">
    <name type="scientific">Phenylobacterium ferrooxidans</name>
    <dbReference type="NCBI Taxonomy" id="2982689"/>
    <lineage>
        <taxon>Bacteria</taxon>
        <taxon>Pseudomonadati</taxon>
        <taxon>Pseudomonadota</taxon>
        <taxon>Alphaproteobacteria</taxon>
        <taxon>Caulobacterales</taxon>
        <taxon>Caulobacteraceae</taxon>
        <taxon>Phenylobacterium</taxon>
    </lineage>
</organism>
<dbReference type="InterPro" id="IPR036282">
    <property type="entry name" value="Glutathione-S-Trfase_C_sf"/>
</dbReference>
<reference evidence="3 4" key="1">
    <citation type="submission" date="2022-09" db="EMBL/GenBank/DDBJ databases">
        <title>New species of Phenylobacterium.</title>
        <authorList>
            <person name="Mieszkin S."/>
        </authorList>
    </citation>
    <scope>NUCLEOTIDE SEQUENCE [LARGE SCALE GENOMIC DNA]</scope>
    <source>
        <strain evidence="3 4">HK31-G</strain>
    </source>
</reference>
<dbReference type="InterPro" id="IPR004046">
    <property type="entry name" value="GST_C"/>
</dbReference>